<accession>A0ABV6LWD0</accession>
<keyword evidence="1" id="KW-0732">Signal</keyword>
<keyword evidence="3" id="KW-1185">Reference proteome</keyword>
<comment type="caution">
    <text evidence="2">The sequence shown here is derived from an EMBL/GenBank/DDBJ whole genome shotgun (WGS) entry which is preliminary data.</text>
</comment>
<organism evidence="2 3">
    <name type="scientific">Phytohabitans kaempferiae</name>
    <dbReference type="NCBI Taxonomy" id="1620943"/>
    <lineage>
        <taxon>Bacteria</taxon>
        <taxon>Bacillati</taxon>
        <taxon>Actinomycetota</taxon>
        <taxon>Actinomycetes</taxon>
        <taxon>Micromonosporales</taxon>
        <taxon>Micromonosporaceae</taxon>
    </lineage>
</organism>
<name>A0ABV6LWD0_9ACTN</name>
<reference evidence="2 3" key="1">
    <citation type="submission" date="2024-09" db="EMBL/GenBank/DDBJ databases">
        <authorList>
            <person name="Sun Q."/>
            <person name="Mori K."/>
        </authorList>
    </citation>
    <scope>NUCLEOTIDE SEQUENCE [LARGE SCALE GENOMIC DNA]</scope>
    <source>
        <strain evidence="2 3">TBRC 3947</strain>
    </source>
</reference>
<dbReference type="EMBL" id="JBHLUH010000004">
    <property type="protein sequence ID" value="MFC0526607.1"/>
    <property type="molecule type" value="Genomic_DNA"/>
</dbReference>
<feature type="chain" id="PRO_5045690902" description="Lipoprotein" evidence="1">
    <location>
        <begin position="20"/>
        <end position="235"/>
    </location>
</feature>
<feature type="signal peptide" evidence="1">
    <location>
        <begin position="1"/>
        <end position="19"/>
    </location>
</feature>
<dbReference type="RefSeq" id="WP_377244797.1">
    <property type="nucleotide sequence ID" value="NZ_JBHLUH010000004.1"/>
</dbReference>
<sequence>MRRMMYLAVVGAASATVMAVTTGTAAIANVDTSSLLLTDCVVRHLDERGGVADSSTERHGSVLGQFRCTNGKWELLSELVDRRSAFKADEVVKHVDGTVSVRKMVSLGSSHDLTIAERTGLLRAVTGDATATIEGAIVAVDDGRERTEAELQALLAGNDTTGVRVVGQVNLPAAGQTQADIIGQVGGDPGGDYVLYFWSKIIKLAAAAVVWAAEKIYDSCTLNVTPRGFEIRCQF</sequence>
<evidence type="ECO:0000256" key="1">
    <source>
        <dbReference type="SAM" id="SignalP"/>
    </source>
</evidence>
<evidence type="ECO:0000313" key="3">
    <source>
        <dbReference type="Proteomes" id="UP001589867"/>
    </source>
</evidence>
<evidence type="ECO:0000313" key="2">
    <source>
        <dbReference type="EMBL" id="MFC0526607.1"/>
    </source>
</evidence>
<dbReference type="Proteomes" id="UP001589867">
    <property type="component" value="Unassembled WGS sequence"/>
</dbReference>
<evidence type="ECO:0008006" key="4">
    <source>
        <dbReference type="Google" id="ProtNLM"/>
    </source>
</evidence>
<proteinExistence type="predicted"/>
<protein>
    <recommendedName>
        <fullName evidence="4">Lipoprotein</fullName>
    </recommendedName>
</protein>
<gene>
    <name evidence="2" type="ORF">ACFFIA_02905</name>
</gene>